<dbReference type="GO" id="GO:0006233">
    <property type="term" value="P:dTDP biosynthetic process"/>
    <property type="evidence" value="ECO:0007669"/>
    <property type="project" value="InterPro"/>
</dbReference>
<dbReference type="InterPro" id="IPR018094">
    <property type="entry name" value="Thymidylate_kinase"/>
</dbReference>
<evidence type="ECO:0000256" key="3">
    <source>
        <dbReference type="ARBA" id="ARBA00022727"/>
    </source>
</evidence>
<proteinExistence type="inferred from homology"/>
<evidence type="ECO:0000259" key="9">
    <source>
        <dbReference type="Pfam" id="PF02223"/>
    </source>
</evidence>
<evidence type="ECO:0000256" key="8">
    <source>
        <dbReference type="HAMAP-Rule" id="MF_00165"/>
    </source>
</evidence>
<comment type="similarity">
    <text evidence="1 8">Belongs to the thymidylate kinase family.</text>
</comment>
<dbReference type="PANTHER" id="PTHR10344">
    <property type="entry name" value="THYMIDYLATE KINASE"/>
    <property type="match status" value="1"/>
</dbReference>
<dbReference type="GO" id="GO:0006235">
    <property type="term" value="P:dTTP biosynthetic process"/>
    <property type="evidence" value="ECO:0007669"/>
    <property type="project" value="UniProtKB-UniRule"/>
</dbReference>
<dbReference type="AlphaFoldDB" id="A0A0G0RWX8"/>
<gene>
    <name evidence="8" type="primary">tmk</name>
    <name evidence="10" type="ORF">UT92_C0019G0009</name>
</gene>
<dbReference type="Proteomes" id="UP000034489">
    <property type="component" value="Unassembled WGS sequence"/>
</dbReference>
<comment type="caution">
    <text evidence="10">The sequence shown here is derived from an EMBL/GenBank/DDBJ whole genome shotgun (WGS) entry which is preliminary data.</text>
</comment>
<evidence type="ECO:0000256" key="5">
    <source>
        <dbReference type="ARBA" id="ARBA00022777"/>
    </source>
</evidence>
<evidence type="ECO:0000256" key="7">
    <source>
        <dbReference type="ARBA" id="ARBA00048743"/>
    </source>
</evidence>
<evidence type="ECO:0000256" key="6">
    <source>
        <dbReference type="ARBA" id="ARBA00022840"/>
    </source>
</evidence>
<evidence type="ECO:0000256" key="2">
    <source>
        <dbReference type="ARBA" id="ARBA00022679"/>
    </source>
</evidence>
<comment type="catalytic activity">
    <reaction evidence="7 8">
        <text>dTMP + ATP = dTDP + ADP</text>
        <dbReference type="Rhea" id="RHEA:13517"/>
        <dbReference type="ChEBI" id="CHEBI:30616"/>
        <dbReference type="ChEBI" id="CHEBI:58369"/>
        <dbReference type="ChEBI" id="CHEBI:63528"/>
        <dbReference type="ChEBI" id="CHEBI:456216"/>
        <dbReference type="EC" id="2.7.4.9"/>
    </reaction>
</comment>
<feature type="domain" description="Thymidylate kinase-like" evidence="9">
    <location>
        <begin position="18"/>
        <end position="217"/>
    </location>
</feature>
<keyword evidence="5 8" id="KW-0418">Kinase</keyword>
<accession>A0A0G0RWX8</accession>
<dbReference type="HAMAP" id="MF_00165">
    <property type="entry name" value="Thymidylate_kinase"/>
    <property type="match status" value="1"/>
</dbReference>
<keyword evidence="2 8" id="KW-0808">Transferase</keyword>
<keyword evidence="3 8" id="KW-0545">Nucleotide biosynthesis</keyword>
<evidence type="ECO:0000313" key="11">
    <source>
        <dbReference type="Proteomes" id="UP000034489"/>
    </source>
</evidence>
<evidence type="ECO:0000256" key="4">
    <source>
        <dbReference type="ARBA" id="ARBA00022741"/>
    </source>
</evidence>
<dbReference type="InterPro" id="IPR039430">
    <property type="entry name" value="Thymidylate_kin-like_dom"/>
</dbReference>
<sequence length="227" mass="25920">MKPNFAKATTGKGKFIVFEGADGTGKSTQAKLLFNYLKKDKKDTVFFSFPNYQSAWGKMVRRYLDGEFGDVGEVSPYLASMLYAGDRLLESAKIRKWLGLGKLVVCDRYMVSNIAHQAAKIKDQKLKIKYIKWLEDLEYGENKIPKPDLAILLTIPENIAQKFMKMRVRDIHERNVSYQKKVAKVFGDLAKANKNWVVVANTKAGKLKKIDEVHKEIIEIVKNKKVV</sequence>
<dbReference type="GO" id="GO:0005737">
    <property type="term" value="C:cytoplasm"/>
    <property type="evidence" value="ECO:0007669"/>
    <property type="project" value="TreeGrafter"/>
</dbReference>
<keyword evidence="6 8" id="KW-0067">ATP-binding</keyword>
<name>A0A0G0RWX8_9BACT</name>
<reference evidence="10 11" key="1">
    <citation type="journal article" date="2015" name="Nature">
        <title>rRNA introns, odd ribosomes, and small enigmatic genomes across a large radiation of phyla.</title>
        <authorList>
            <person name="Brown C.T."/>
            <person name="Hug L.A."/>
            <person name="Thomas B.C."/>
            <person name="Sharon I."/>
            <person name="Castelle C.J."/>
            <person name="Singh A."/>
            <person name="Wilkins M.J."/>
            <person name="Williams K.H."/>
            <person name="Banfield J.F."/>
        </authorList>
    </citation>
    <scope>NUCLEOTIDE SEQUENCE [LARGE SCALE GENOMIC DNA]</scope>
</reference>
<dbReference type="PANTHER" id="PTHR10344:SF4">
    <property type="entry name" value="UMP-CMP KINASE 2, MITOCHONDRIAL"/>
    <property type="match status" value="1"/>
</dbReference>
<comment type="function">
    <text evidence="8">Phosphorylation of dTMP to form dTDP in both de novo and salvage pathways of dTTP synthesis.</text>
</comment>
<dbReference type="InterPro" id="IPR027417">
    <property type="entry name" value="P-loop_NTPase"/>
</dbReference>
<organism evidence="10 11">
    <name type="scientific">Candidatus Curtissbacteria bacterium GW2011_GWA1_40_24</name>
    <dbReference type="NCBI Taxonomy" id="1618406"/>
    <lineage>
        <taxon>Bacteria</taxon>
        <taxon>Candidatus Curtissiibacteriota</taxon>
    </lineage>
</organism>
<keyword evidence="4 8" id="KW-0547">Nucleotide-binding</keyword>
<protein>
    <recommendedName>
        <fullName evidence="8">Thymidylate kinase</fullName>
        <ecNumber evidence="8">2.7.4.9</ecNumber>
    </recommendedName>
    <alternativeName>
        <fullName evidence="8">dTMP kinase</fullName>
    </alternativeName>
</protein>
<dbReference type="Gene3D" id="3.40.50.300">
    <property type="entry name" value="P-loop containing nucleotide triphosphate hydrolases"/>
    <property type="match status" value="1"/>
</dbReference>
<dbReference type="EC" id="2.7.4.9" evidence="8"/>
<dbReference type="NCBIfam" id="TIGR00041">
    <property type="entry name" value="DTMP_kinase"/>
    <property type="match status" value="1"/>
</dbReference>
<evidence type="ECO:0000313" key="10">
    <source>
        <dbReference type="EMBL" id="KKR54446.1"/>
    </source>
</evidence>
<dbReference type="EMBL" id="LBYQ01000019">
    <property type="protein sequence ID" value="KKR54446.1"/>
    <property type="molecule type" value="Genomic_DNA"/>
</dbReference>
<dbReference type="GO" id="GO:0005524">
    <property type="term" value="F:ATP binding"/>
    <property type="evidence" value="ECO:0007669"/>
    <property type="project" value="UniProtKB-UniRule"/>
</dbReference>
<dbReference type="GO" id="GO:0006227">
    <property type="term" value="P:dUDP biosynthetic process"/>
    <property type="evidence" value="ECO:0007669"/>
    <property type="project" value="TreeGrafter"/>
</dbReference>
<dbReference type="CDD" id="cd01672">
    <property type="entry name" value="TMPK"/>
    <property type="match status" value="1"/>
</dbReference>
<dbReference type="GO" id="GO:0004798">
    <property type="term" value="F:dTMP kinase activity"/>
    <property type="evidence" value="ECO:0007669"/>
    <property type="project" value="UniProtKB-UniRule"/>
</dbReference>
<evidence type="ECO:0000256" key="1">
    <source>
        <dbReference type="ARBA" id="ARBA00009776"/>
    </source>
</evidence>
<feature type="binding site" evidence="8">
    <location>
        <begin position="20"/>
        <end position="27"/>
    </location>
    <ligand>
        <name>ATP</name>
        <dbReference type="ChEBI" id="CHEBI:30616"/>
    </ligand>
</feature>
<dbReference type="SUPFAM" id="SSF52540">
    <property type="entry name" value="P-loop containing nucleoside triphosphate hydrolases"/>
    <property type="match status" value="1"/>
</dbReference>
<dbReference type="Pfam" id="PF02223">
    <property type="entry name" value="Thymidylate_kin"/>
    <property type="match status" value="1"/>
</dbReference>